<protein>
    <recommendedName>
        <fullName evidence="15">CSC1/OSCA1-like 7TM region domain-containing protein</fullName>
    </recommendedName>
</protein>
<feature type="domain" description="CSC1/OSCA1-like 7TM region" evidence="9">
    <location>
        <begin position="393"/>
        <end position="664"/>
    </location>
</feature>
<comment type="similarity">
    <text evidence="2">Belongs to the CSC1 (TC 1.A.17) family.</text>
</comment>
<dbReference type="EMBL" id="MBFU01000472">
    <property type="protein sequence ID" value="PVZ99121.1"/>
    <property type="molecule type" value="Genomic_DNA"/>
</dbReference>
<reference evidence="13 14" key="1">
    <citation type="journal article" date="2018" name="MBio">
        <title>Comparative Genomics Reveals the Core Gene Toolbox for the Fungus-Insect Symbiosis.</title>
        <authorList>
            <person name="Wang Y."/>
            <person name="Stata M."/>
            <person name="Wang W."/>
            <person name="Stajich J.E."/>
            <person name="White M.M."/>
            <person name="Moncalvo J.M."/>
        </authorList>
    </citation>
    <scope>NUCLEOTIDE SEQUENCE [LARGE SCALE GENOMIC DNA]</scope>
    <source>
        <strain evidence="13 14">AUS-126-30</strain>
    </source>
</reference>
<feature type="domain" description="10TM putative phosphate transporter extracellular tail" evidence="10">
    <location>
        <begin position="848"/>
        <end position="915"/>
    </location>
</feature>
<comment type="caution">
    <text evidence="13">The sequence shown here is derived from an EMBL/GenBank/DDBJ whole genome shotgun (WGS) entry which is preliminary data.</text>
</comment>
<dbReference type="Pfam" id="PF12621">
    <property type="entry name" value="PHM7_ext"/>
    <property type="match status" value="1"/>
</dbReference>
<feature type="transmembrane region" description="Helical" evidence="8">
    <location>
        <begin position="485"/>
        <end position="506"/>
    </location>
</feature>
<dbReference type="Pfam" id="PF14703">
    <property type="entry name" value="PHM7_cyt"/>
    <property type="match status" value="1"/>
</dbReference>
<evidence type="ECO:0000256" key="1">
    <source>
        <dbReference type="ARBA" id="ARBA00004141"/>
    </source>
</evidence>
<dbReference type="InterPro" id="IPR027815">
    <property type="entry name" value="CSC1/OSCA1-like_cyt"/>
</dbReference>
<dbReference type="GO" id="GO:0005227">
    <property type="term" value="F:calcium-activated cation channel activity"/>
    <property type="evidence" value="ECO:0007669"/>
    <property type="project" value="InterPro"/>
</dbReference>
<dbReference type="PANTHER" id="PTHR13018:SF139">
    <property type="entry name" value="PHOSPHATE METABOLISM PROTEIN 7"/>
    <property type="match status" value="1"/>
</dbReference>
<evidence type="ECO:0000259" key="12">
    <source>
        <dbReference type="Pfam" id="PF14703"/>
    </source>
</evidence>
<evidence type="ECO:0000256" key="6">
    <source>
        <dbReference type="ARBA" id="ARBA00023136"/>
    </source>
</evidence>
<keyword evidence="4 8" id="KW-0812">Transmembrane</keyword>
<comment type="subcellular location">
    <subcellularLocation>
        <location evidence="1">Membrane</location>
        <topology evidence="1">Multi-pass membrane protein</topology>
    </subcellularLocation>
</comment>
<evidence type="ECO:0000256" key="2">
    <source>
        <dbReference type="ARBA" id="ARBA00007779"/>
    </source>
</evidence>
<evidence type="ECO:0000256" key="8">
    <source>
        <dbReference type="SAM" id="Phobius"/>
    </source>
</evidence>
<organism evidence="13 14">
    <name type="scientific">Smittium angustum</name>
    <dbReference type="NCBI Taxonomy" id="133377"/>
    <lineage>
        <taxon>Eukaryota</taxon>
        <taxon>Fungi</taxon>
        <taxon>Fungi incertae sedis</taxon>
        <taxon>Zoopagomycota</taxon>
        <taxon>Kickxellomycotina</taxon>
        <taxon>Harpellomycetes</taxon>
        <taxon>Harpellales</taxon>
        <taxon>Legeriomycetaceae</taxon>
        <taxon>Smittium</taxon>
    </lineage>
</organism>
<feature type="transmembrane region" description="Helical" evidence="8">
    <location>
        <begin position="20"/>
        <end position="40"/>
    </location>
</feature>
<keyword evidence="3" id="KW-0813">Transport</keyword>
<proteinExistence type="inferred from homology"/>
<feature type="domain" description="CSC1/OSCA1-like N-terminal transmembrane" evidence="11">
    <location>
        <begin position="19"/>
        <end position="166"/>
    </location>
</feature>
<feature type="region of interest" description="Disordered" evidence="7">
    <location>
        <begin position="742"/>
        <end position="771"/>
    </location>
</feature>
<dbReference type="Proteomes" id="UP000245591">
    <property type="component" value="Unassembled WGS sequence"/>
</dbReference>
<keyword evidence="14" id="KW-1185">Reference proteome</keyword>
<evidence type="ECO:0000256" key="7">
    <source>
        <dbReference type="SAM" id="MobiDB-lite"/>
    </source>
</evidence>
<sequence>MSAEPQKAVTAKSVTIDGFWYALVLNLIIGVSLVVAFCILRPMIKRVYSPRTYAIEEKKRVPPLRRNPFSWILPTLKTTDAEILLKTNLDSYMILRIIRFKMFFFAISTVLSLSILLPISITGTENNYDLMRLSAANINQGSNLFWIYLVYYTLSILLILFILFRECRNYVVLRQNSLIQSRYIEPQKAHTILVCGLRGKLSDEKHLNDIFSILPGNVKNITVNRDASELDTLVKKRDCIIQKLEVCLTNYVVDCKEHFSELSKQKGFFSKLFRSNQTITTIKPPELPTHRKFNFRKSLAFVSTEKVNTLLYFSEKLVKYNKLIREFQSTKVSTLKKKQSAFVTFTEQIAAHLAVQSIVNHQLLTVTPKLLDTDPSDVIWKNLDIRPYDRRIRNYISILITAFIVITWGSLSVLLTSLVNFDSIAKALDINTEKISFLRNINGFIAPLLIATLVSVLPYFLRFLLDLEGKLRYSDIEFEVCRRYYMFLAFTVFILPQIAASITGLLEILSELYDSPSLILPKINQILLLSNPFFITFVILKAFSVTSSYLVMVPSLFTRCVLPWIYAISPRQRYISEKPSTYDWATMIPQHFLIFLIGTTYAAIAPLINIFCFIYFLLIYVIYHYQFMYVFDDSTFSLGGSSFLCSIKQAFSSLYMVEIIWLLMMLANIKVNKSAIARVVLSLLVILITYTVDKNINKRMNPLFKYLPLSLAKSKYRTSKKLPLLQKLNSDFLTEYNLNSDSDEDISDTDSINTEDSVSLSEPQLPSQKSQEENINYLYSGYTGVQPQSTSAVGSINLIDTSLLTETENSPTPAQNHPKISNVRDVHLDPKVSSKTYDKGNEKILYSPRLLPELEQKSFSHPALSADSYSLLWMPDDETGLCKEIITSLNNVGKGYFSIFTKGAYINKRNRVSIDFDFNFNEHLLGIETLAHEQQDENTKE</sequence>
<feature type="compositionally biased region" description="Polar residues" evidence="7">
    <location>
        <begin position="755"/>
        <end position="769"/>
    </location>
</feature>
<feature type="transmembrane region" description="Helical" evidence="8">
    <location>
        <begin position="650"/>
        <end position="669"/>
    </location>
</feature>
<evidence type="ECO:0000256" key="3">
    <source>
        <dbReference type="ARBA" id="ARBA00022448"/>
    </source>
</evidence>
<dbReference type="Pfam" id="PF13967">
    <property type="entry name" value="RSN1_TM"/>
    <property type="match status" value="1"/>
</dbReference>
<evidence type="ECO:0000313" key="14">
    <source>
        <dbReference type="Proteomes" id="UP000245591"/>
    </source>
</evidence>
<dbReference type="InterPro" id="IPR045122">
    <property type="entry name" value="Csc1-like"/>
</dbReference>
<feature type="transmembrane region" description="Helical" evidence="8">
    <location>
        <begin position="102"/>
        <end position="124"/>
    </location>
</feature>
<keyword evidence="5 8" id="KW-1133">Transmembrane helix</keyword>
<dbReference type="PANTHER" id="PTHR13018">
    <property type="entry name" value="PROBABLE MEMBRANE PROTEIN DUF221-RELATED"/>
    <property type="match status" value="1"/>
</dbReference>
<evidence type="ECO:0008006" key="15">
    <source>
        <dbReference type="Google" id="ProtNLM"/>
    </source>
</evidence>
<dbReference type="InterPro" id="IPR032880">
    <property type="entry name" value="CSC1/OSCA1-like_N"/>
</dbReference>
<feature type="transmembrane region" description="Helical" evidence="8">
    <location>
        <begin position="395"/>
        <end position="421"/>
    </location>
</feature>
<name>A0A2U1J223_SMIAN</name>
<evidence type="ECO:0000259" key="11">
    <source>
        <dbReference type="Pfam" id="PF13967"/>
    </source>
</evidence>
<dbReference type="AlphaFoldDB" id="A0A2U1J223"/>
<dbReference type="InterPro" id="IPR003864">
    <property type="entry name" value="CSC1/OSCA1-like_7TM"/>
</dbReference>
<evidence type="ECO:0000256" key="5">
    <source>
        <dbReference type="ARBA" id="ARBA00022989"/>
    </source>
</evidence>
<feature type="transmembrane region" description="Helical" evidence="8">
    <location>
        <begin position="526"/>
        <end position="543"/>
    </location>
</feature>
<evidence type="ECO:0000313" key="13">
    <source>
        <dbReference type="EMBL" id="PVZ99121.1"/>
    </source>
</evidence>
<feature type="domain" description="CSC1/OSCA1-like cytosolic" evidence="12">
    <location>
        <begin position="190"/>
        <end position="382"/>
    </location>
</feature>
<gene>
    <name evidence="13" type="ORF">BB558_004869</name>
</gene>
<accession>A0A2U1J223</accession>
<dbReference type="Pfam" id="PF02714">
    <property type="entry name" value="RSN1_7TM"/>
    <property type="match status" value="1"/>
</dbReference>
<evidence type="ECO:0000259" key="9">
    <source>
        <dbReference type="Pfam" id="PF02714"/>
    </source>
</evidence>
<evidence type="ECO:0000259" key="10">
    <source>
        <dbReference type="Pfam" id="PF12621"/>
    </source>
</evidence>
<feature type="transmembrane region" description="Helical" evidence="8">
    <location>
        <begin position="675"/>
        <end position="692"/>
    </location>
</feature>
<evidence type="ECO:0000256" key="4">
    <source>
        <dbReference type="ARBA" id="ARBA00022692"/>
    </source>
</evidence>
<keyword evidence="6 8" id="KW-0472">Membrane</keyword>
<feature type="transmembrane region" description="Helical" evidence="8">
    <location>
        <begin position="588"/>
        <end position="621"/>
    </location>
</feature>
<dbReference type="InterPro" id="IPR022257">
    <property type="entry name" value="PHM7_ext"/>
</dbReference>
<feature type="transmembrane region" description="Helical" evidence="8">
    <location>
        <begin position="144"/>
        <end position="164"/>
    </location>
</feature>
<dbReference type="GO" id="GO:0005886">
    <property type="term" value="C:plasma membrane"/>
    <property type="evidence" value="ECO:0007669"/>
    <property type="project" value="TreeGrafter"/>
</dbReference>
<feature type="transmembrane region" description="Helical" evidence="8">
    <location>
        <begin position="441"/>
        <end position="465"/>
    </location>
</feature>